<evidence type="ECO:0000313" key="3">
    <source>
        <dbReference type="Proteomes" id="UP000623129"/>
    </source>
</evidence>
<dbReference type="Pfam" id="PF02519">
    <property type="entry name" value="Auxin_inducible"/>
    <property type="match status" value="1"/>
</dbReference>
<sequence>MGSKCSNKIRCIVRLRQMLRRWRARAAASSGQVSDVPAGHVAVSVNSHRFIVRTAYLNHPAFKQLLHLAEEEYGFNNVGPLELPCDESLFRVVLRHVSSSKRGVSLDELRNGVCGCGCCTVKSGPTGRWQPDNLPLLRGFDDRKAVW</sequence>
<gene>
    <name evidence="2" type="ORF">FCM35_KLT11271</name>
</gene>
<organism evidence="2 3">
    <name type="scientific">Carex littledalei</name>
    <dbReference type="NCBI Taxonomy" id="544730"/>
    <lineage>
        <taxon>Eukaryota</taxon>
        <taxon>Viridiplantae</taxon>
        <taxon>Streptophyta</taxon>
        <taxon>Embryophyta</taxon>
        <taxon>Tracheophyta</taxon>
        <taxon>Spermatophyta</taxon>
        <taxon>Magnoliopsida</taxon>
        <taxon>Liliopsida</taxon>
        <taxon>Poales</taxon>
        <taxon>Cyperaceae</taxon>
        <taxon>Cyperoideae</taxon>
        <taxon>Cariceae</taxon>
        <taxon>Carex</taxon>
        <taxon>Carex subgen. Euthyceras</taxon>
    </lineage>
</organism>
<dbReference type="AlphaFoldDB" id="A0A833QTM3"/>
<dbReference type="Proteomes" id="UP000623129">
    <property type="component" value="Unassembled WGS sequence"/>
</dbReference>
<dbReference type="OrthoDB" id="1624361at2759"/>
<accession>A0A833QTM3</accession>
<evidence type="ECO:0000256" key="1">
    <source>
        <dbReference type="ARBA" id="ARBA00006974"/>
    </source>
</evidence>
<proteinExistence type="inferred from homology"/>
<dbReference type="GO" id="GO:0009733">
    <property type="term" value="P:response to auxin"/>
    <property type="evidence" value="ECO:0007669"/>
    <property type="project" value="InterPro"/>
</dbReference>
<comment type="caution">
    <text evidence="2">The sequence shown here is derived from an EMBL/GenBank/DDBJ whole genome shotgun (WGS) entry which is preliminary data.</text>
</comment>
<protein>
    <submittedName>
        <fullName evidence="2">Auxin-induced protein 6B-like protein</fullName>
    </submittedName>
</protein>
<dbReference type="PANTHER" id="PTHR31374:SF119">
    <property type="entry name" value="SAUR-LIKE AUXIN-RESPONSIVE PROTEIN FAMILY"/>
    <property type="match status" value="1"/>
</dbReference>
<comment type="similarity">
    <text evidence="1">Belongs to the ARG7 family.</text>
</comment>
<dbReference type="EMBL" id="SWLB01000021">
    <property type="protein sequence ID" value="KAF3325114.1"/>
    <property type="molecule type" value="Genomic_DNA"/>
</dbReference>
<dbReference type="PANTHER" id="PTHR31374">
    <property type="entry name" value="AUXIN-INDUCED PROTEIN-LIKE-RELATED"/>
    <property type="match status" value="1"/>
</dbReference>
<dbReference type="InterPro" id="IPR003676">
    <property type="entry name" value="SAUR_fam"/>
</dbReference>
<name>A0A833QTM3_9POAL</name>
<reference evidence="2" key="1">
    <citation type="submission" date="2020-01" db="EMBL/GenBank/DDBJ databases">
        <title>Genome sequence of Kobresia littledalei, the first chromosome-level genome in the family Cyperaceae.</title>
        <authorList>
            <person name="Qu G."/>
        </authorList>
    </citation>
    <scope>NUCLEOTIDE SEQUENCE</scope>
    <source>
        <strain evidence="2">C.B.Clarke</strain>
        <tissue evidence="2">Leaf</tissue>
    </source>
</reference>
<evidence type="ECO:0000313" key="2">
    <source>
        <dbReference type="EMBL" id="KAF3325114.1"/>
    </source>
</evidence>
<keyword evidence="3" id="KW-1185">Reference proteome</keyword>